<accession>A0A814ACB5</accession>
<proteinExistence type="predicted"/>
<protein>
    <submittedName>
        <fullName evidence="1">Uncharacterized protein</fullName>
    </submittedName>
</protein>
<gene>
    <name evidence="1" type="ORF">IZO911_LOCUS12846</name>
    <name evidence="2" type="ORF">KXQ929_LOCUS19433</name>
</gene>
<organism evidence="1 3">
    <name type="scientific">Adineta steineri</name>
    <dbReference type="NCBI Taxonomy" id="433720"/>
    <lineage>
        <taxon>Eukaryota</taxon>
        <taxon>Metazoa</taxon>
        <taxon>Spiralia</taxon>
        <taxon>Gnathifera</taxon>
        <taxon>Rotifera</taxon>
        <taxon>Eurotatoria</taxon>
        <taxon>Bdelloidea</taxon>
        <taxon>Adinetida</taxon>
        <taxon>Adinetidae</taxon>
        <taxon>Adineta</taxon>
    </lineage>
</organism>
<evidence type="ECO:0000313" key="2">
    <source>
        <dbReference type="EMBL" id="CAF3840249.1"/>
    </source>
</evidence>
<comment type="caution">
    <text evidence="1">The sequence shown here is derived from an EMBL/GenBank/DDBJ whole genome shotgun (WGS) entry which is preliminary data.</text>
</comment>
<evidence type="ECO:0000313" key="1">
    <source>
        <dbReference type="EMBL" id="CAF0912341.1"/>
    </source>
</evidence>
<name>A0A814ACB5_9BILA</name>
<reference evidence="1" key="1">
    <citation type="submission" date="2021-02" db="EMBL/GenBank/DDBJ databases">
        <authorList>
            <person name="Nowell W R."/>
        </authorList>
    </citation>
    <scope>NUCLEOTIDE SEQUENCE</scope>
</reference>
<dbReference type="Proteomes" id="UP000663868">
    <property type="component" value="Unassembled WGS sequence"/>
</dbReference>
<evidence type="ECO:0000313" key="3">
    <source>
        <dbReference type="Proteomes" id="UP000663860"/>
    </source>
</evidence>
<dbReference type="EMBL" id="CAJNOE010000101">
    <property type="protein sequence ID" value="CAF0912341.1"/>
    <property type="molecule type" value="Genomic_DNA"/>
</dbReference>
<dbReference type="Proteomes" id="UP000663860">
    <property type="component" value="Unassembled WGS sequence"/>
</dbReference>
<sequence>MTSNSPFSIIWLDAHIGLSTECQGLKTLFQVDLAPAAAQFPVPVDPIDAMICSIREFGASISFASTIEDTLQLIDSNSYYQKNIIFITSASLGKQIIPEIQKRDFSIHSYYIFCGNMTSNVEWALEYFENGMKIQMFDFEIDLLIRLSRDLSDALIEQGKILLNNNPQAALNYFECAHTLAEKAVERDTPNDPNDPHRPWTTHRRILDGENGLIAQAKQACNNNTS</sequence>
<dbReference type="EMBL" id="CAJOBB010001317">
    <property type="protein sequence ID" value="CAF3840249.1"/>
    <property type="molecule type" value="Genomic_DNA"/>
</dbReference>
<dbReference type="AlphaFoldDB" id="A0A814ACB5"/>